<dbReference type="GO" id="GO:0015920">
    <property type="term" value="P:lipopolysaccharide transport"/>
    <property type="evidence" value="ECO:0007669"/>
    <property type="project" value="UniProtKB-UniRule"/>
</dbReference>
<dbReference type="GO" id="GO:0043165">
    <property type="term" value="P:Gram-negative-bacterium-type cell outer membrane assembly"/>
    <property type="evidence" value="ECO:0007669"/>
    <property type="project" value="UniProtKB-UniRule"/>
</dbReference>
<keyword evidence="8" id="KW-1185">Reference proteome</keyword>
<organism evidence="7 8">
    <name type="scientific">Aquabacterium soli</name>
    <dbReference type="NCBI Taxonomy" id="2493092"/>
    <lineage>
        <taxon>Bacteria</taxon>
        <taxon>Pseudomonadati</taxon>
        <taxon>Pseudomonadota</taxon>
        <taxon>Betaproteobacteria</taxon>
        <taxon>Burkholderiales</taxon>
        <taxon>Aquabacterium</taxon>
    </lineage>
</organism>
<feature type="compositionally biased region" description="Polar residues" evidence="5">
    <location>
        <begin position="218"/>
        <end position="229"/>
    </location>
</feature>
<dbReference type="NCBIfam" id="TIGR03002">
    <property type="entry name" value="outer_YhbN_LptA"/>
    <property type="match status" value="1"/>
</dbReference>
<proteinExistence type="inferred from homology"/>
<dbReference type="GO" id="GO:0009279">
    <property type="term" value="C:cell outer membrane"/>
    <property type="evidence" value="ECO:0007669"/>
    <property type="project" value="TreeGrafter"/>
</dbReference>
<feature type="compositionally biased region" description="Gly residues" evidence="5">
    <location>
        <begin position="171"/>
        <end position="187"/>
    </location>
</feature>
<protein>
    <recommendedName>
        <fullName evidence="4">Lipopolysaccharide export system protein LptA</fullName>
    </recommendedName>
</protein>
<dbReference type="EMBL" id="RSED01000005">
    <property type="protein sequence ID" value="RRS04857.1"/>
    <property type="molecule type" value="Genomic_DNA"/>
</dbReference>
<evidence type="ECO:0000256" key="5">
    <source>
        <dbReference type="SAM" id="MobiDB-lite"/>
    </source>
</evidence>
<dbReference type="Gene3D" id="2.60.450.10">
    <property type="entry name" value="Lipopolysaccharide (LPS) transport protein A like domain"/>
    <property type="match status" value="1"/>
</dbReference>
<evidence type="ECO:0000256" key="1">
    <source>
        <dbReference type="ARBA" id="ARBA00022448"/>
    </source>
</evidence>
<dbReference type="PANTHER" id="PTHR36504:SF1">
    <property type="entry name" value="LIPOPOLYSACCHARIDE EXPORT SYSTEM PROTEIN LPTA"/>
    <property type="match status" value="1"/>
</dbReference>
<comment type="subcellular location">
    <subcellularLocation>
        <location evidence="4">Periplasm</location>
    </subcellularLocation>
</comment>
<sequence length="229" mass="23973">MPVFSLPPAEPRHRPAGLALLLALLVGGALFAQPAWADKSDRFQPLNFAADNARVDDNQRVNVLTGNVEITKGSIVLRAAKVEVRQQADGSQTAVATNGAGGRAYFRQRREGVDEFIEGEAERIEYDGQGDKVYFKGRAVMRRLSGATVSDEVVGQSIVYDNRTEVFQVAGGGGGGGTSGASSGGRVRGVIAPRNDGGASAPRSSPAPRDGARLAPSGNLSQPALESTR</sequence>
<accession>A0A3R8YP76</accession>
<dbReference type="Pfam" id="PF03968">
    <property type="entry name" value="LptD_N"/>
    <property type="match status" value="1"/>
</dbReference>
<evidence type="ECO:0000256" key="4">
    <source>
        <dbReference type="HAMAP-Rule" id="MF_01914"/>
    </source>
</evidence>
<dbReference type="InterPro" id="IPR014340">
    <property type="entry name" value="LptA"/>
</dbReference>
<evidence type="ECO:0000313" key="7">
    <source>
        <dbReference type="EMBL" id="RRS04857.1"/>
    </source>
</evidence>
<feature type="domain" description="Organic solvent tolerance-like N-terminal" evidence="6">
    <location>
        <begin position="50"/>
        <end position="165"/>
    </location>
</feature>
<dbReference type="HAMAP" id="MF_01914">
    <property type="entry name" value="LPS_assembly_LptA"/>
    <property type="match status" value="1"/>
</dbReference>
<name>A0A3R8YP76_9BURK</name>
<comment type="similarity">
    <text evidence="4">Belongs to the LptA family.</text>
</comment>
<comment type="caution">
    <text evidence="7">The sequence shown here is derived from an EMBL/GenBank/DDBJ whole genome shotgun (WGS) entry which is preliminary data.</text>
</comment>
<comment type="subunit">
    <text evidence="4">Component of the lipopolysaccharide transport and assembly complex.</text>
</comment>
<dbReference type="AlphaFoldDB" id="A0A3R8YP76"/>
<keyword evidence="3 4" id="KW-0574">Periplasm</keyword>
<feature type="region of interest" description="Disordered" evidence="5">
    <location>
        <begin position="171"/>
        <end position="229"/>
    </location>
</feature>
<evidence type="ECO:0000256" key="2">
    <source>
        <dbReference type="ARBA" id="ARBA00022729"/>
    </source>
</evidence>
<gene>
    <name evidence="4 7" type="primary">lptA</name>
    <name evidence="7" type="ORF">EIP75_07695</name>
</gene>
<dbReference type="InterPro" id="IPR052037">
    <property type="entry name" value="LPS_export_LptA"/>
</dbReference>
<dbReference type="GO" id="GO:0001530">
    <property type="term" value="F:lipopolysaccharide binding"/>
    <property type="evidence" value="ECO:0007669"/>
    <property type="project" value="InterPro"/>
</dbReference>
<evidence type="ECO:0000313" key="8">
    <source>
        <dbReference type="Proteomes" id="UP000269265"/>
    </source>
</evidence>
<dbReference type="PANTHER" id="PTHR36504">
    <property type="entry name" value="LIPOPOLYSACCHARIDE EXPORT SYSTEM PROTEIN LPTA"/>
    <property type="match status" value="1"/>
</dbReference>
<dbReference type="OrthoDB" id="5294855at2"/>
<evidence type="ECO:0000256" key="3">
    <source>
        <dbReference type="ARBA" id="ARBA00022764"/>
    </source>
</evidence>
<dbReference type="RefSeq" id="WP_125242675.1">
    <property type="nucleotide sequence ID" value="NZ_RSED01000005.1"/>
</dbReference>
<comment type="function">
    <text evidence="4">Involved in the assembly of lipopolysaccharide (LPS). Required for the translocation of LPS from the inner membrane to the outer membrane.</text>
</comment>
<reference evidence="7 8" key="1">
    <citation type="submission" date="2018-12" db="EMBL/GenBank/DDBJ databases">
        <title>The whole draft genome of Aquabacterium sp. SJQ9.</title>
        <authorList>
            <person name="Sun L."/>
            <person name="Gao X."/>
            <person name="Chen W."/>
            <person name="Huang K."/>
        </authorList>
    </citation>
    <scope>NUCLEOTIDE SEQUENCE [LARGE SCALE GENOMIC DNA]</scope>
    <source>
        <strain evidence="7 8">SJQ9</strain>
    </source>
</reference>
<evidence type="ECO:0000259" key="6">
    <source>
        <dbReference type="Pfam" id="PF03968"/>
    </source>
</evidence>
<dbReference type="InterPro" id="IPR005653">
    <property type="entry name" value="OstA-like_N"/>
</dbReference>
<keyword evidence="1 4" id="KW-0813">Transport</keyword>
<keyword evidence="2" id="KW-0732">Signal</keyword>
<dbReference type="GO" id="GO:0030288">
    <property type="term" value="C:outer membrane-bounded periplasmic space"/>
    <property type="evidence" value="ECO:0007669"/>
    <property type="project" value="TreeGrafter"/>
</dbReference>
<dbReference type="Proteomes" id="UP000269265">
    <property type="component" value="Unassembled WGS sequence"/>
</dbReference>
<dbReference type="GO" id="GO:0017089">
    <property type="term" value="F:glycolipid transfer activity"/>
    <property type="evidence" value="ECO:0007669"/>
    <property type="project" value="TreeGrafter"/>
</dbReference>